<evidence type="ECO:0000313" key="5">
    <source>
        <dbReference type="Proteomes" id="UP000002875"/>
    </source>
</evidence>
<reference evidence="4 5" key="1">
    <citation type="submission" date="2011-07" db="EMBL/GenBank/DDBJ databases">
        <title>The complete genome of chromosome of Emticicia oligotrophica DSM 17448.</title>
        <authorList>
            <consortium name="US DOE Joint Genome Institute (JGI-PGF)"/>
            <person name="Lucas S."/>
            <person name="Han J."/>
            <person name="Lapidus A."/>
            <person name="Bruce D."/>
            <person name="Goodwin L."/>
            <person name="Pitluck S."/>
            <person name="Peters L."/>
            <person name="Kyrpides N."/>
            <person name="Mavromatis K."/>
            <person name="Ivanova N."/>
            <person name="Ovchinnikova G."/>
            <person name="Teshima H."/>
            <person name="Detter J.C."/>
            <person name="Tapia R."/>
            <person name="Han C."/>
            <person name="Land M."/>
            <person name="Hauser L."/>
            <person name="Markowitz V."/>
            <person name="Cheng J.-F."/>
            <person name="Hugenholtz P."/>
            <person name="Woyke T."/>
            <person name="Wu D."/>
            <person name="Tindall B."/>
            <person name="Pomrenke H."/>
            <person name="Brambilla E."/>
            <person name="Klenk H.-P."/>
            <person name="Eisen J.A."/>
        </authorList>
    </citation>
    <scope>NUCLEOTIDE SEQUENCE [LARGE SCALE GENOMIC DNA]</scope>
    <source>
        <strain evidence="4 5">DSM 17448</strain>
    </source>
</reference>
<dbReference type="RefSeq" id="WP_015028257.1">
    <property type="nucleotide sequence ID" value="NC_018748.1"/>
</dbReference>
<dbReference type="InterPro" id="IPR007492">
    <property type="entry name" value="LytTR_DNA-bd_dom"/>
</dbReference>
<dbReference type="SMART" id="SM00448">
    <property type="entry name" value="REC"/>
    <property type="match status" value="1"/>
</dbReference>
<feature type="domain" description="HTH LytTR-type" evidence="3">
    <location>
        <begin position="131"/>
        <end position="232"/>
    </location>
</feature>
<protein>
    <submittedName>
        <fullName evidence="4">Two component transcriptional regulator, LytTR family</fullName>
    </submittedName>
</protein>
<dbReference type="PROSITE" id="PS50930">
    <property type="entry name" value="HTH_LYTTR"/>
    <property type="match status" value="1"/>
</dbReference>
<dbReference type="PANTHER" id="PTHR37299">
    <property type="entry name" value="TRANSCRIPTIONAL REGULATOR-RELATED"/>
    <property type="match status" value="1"/>
</dbReference>
<dbReference type="InterPro" id="IPR011006">
    <property type="entry name" value="CheY-like_superfamily"/>
</dbReference>
<keyword evidence="1" id="KW-0597">Phosphoprotein</keyword>
<gene>
    <name evidence="4" type="ordered locus">Emtol_1409</name>
</gene>
<dbReference type="Gene3D" id="3.40.50.2300">
    <property type="match status" value="1"/>
</dbReference>
<organism evidence="4 5">
    <name type="scientific">Emticicia oligotrophica (strain DSM 17448 / CIP 109782 / MTCC 6937 / GPTSA100-15)</name>
    <dbReference type="NCBI Taxonomy" id="929562"/>
    <lineage>
        <taxon>Bacteria</taxon>
        <taxon>Pseudomonadati</taxon>
        <taxon>Bacteroidota</taxon>
        <taxon>Cytophagia</taxon>
        <taxon>Cytophagales</taxon>
        <taxon>Leadbetterellaceae</taxon>
        <taxon>Emticicia</taxon>
    </lineage>
</organism>
<feature type="modified residue" description="4-aspartylphosphate" evidence="1">
    <location>
        <position position="56"/>
    </location>
</feature>
<dbReference type="SMART" id="SM00850">
    <property type="entry name" value="LytTR"/>
    <property type="match status" value="1"/>
</dbReference>
<evidence type="ECO:0000259" key="2">
    <source>
        <dbReference type="PROSITE" id="PS50110"/>
    </source>
</evidence>
<evidence type="ECO:0000313" key="4">
    <source>
        <dbReference type="EMBL" id="AFK02557.1"/>
    </source>
</evidence>
<proteinExistence type="predicted"/>
<feature type="domain" description="Response regulatory" evidence="2">
    <location>
        <begin position="2"/>
        <end position="116"/>
    </location>
</feature>
<name>A0ABM5MZE5_EMTOG</name>
<dbReference type="SUPFAM" id="SSF52172">
    <property type="entry name" value="CheY-like"/>
    <property type="match status" value="1"/>
</dbReference>
<dbReference type="InterPro" id="IPR046947">
    <property type="entry name" value="LytR-like"/>
</dbReference>
<accession>A0ABM5MZE5</accession>
<dbReference type="PROSITE" id="PS50110">
    <property type="entry name" value="RESPONSE_REGULATORY"/>
    <property type="match status" value="1"/>
</dbReference>
<dbReference type="Proteomes" id="UP000002875">
    <property type="component" value="Chromosome"/>
</dbReference>
<dbReference type="Pfam" id="PF04397">
    <property type="entry name" value="LytTR"/>
    <property type="match status" value="1"/>
</dbReference>
<evidence type="ECO:0000256" key="1">
    <source>
        <dbReference type="PROSITE-ProRule" id="PRU00169"/>
    </source>
</evidence>
<dbReference type="PANTHER" id="PTHR37299:SF1">
    <property type="entry name" value="STAGE 0 SPORULATION PROTEIN A HOMOLOG"/>
    <property type="match status" value="1"/>
</dbReference>
<sequence length="234" mass="27100">MNCIIIEDDFLSQQTLIRNCKAFDGELNILGVFETIEAARTFIEKNSVKIDVIFLDIILPDKNGLDFLPELPIMPYVIITTAYDIYAVQAFEFNVVDYLRKPFTFRRFMQAMEKVKKMMKLDNVADCSGFIVLKDKGRSIKVPINDIDYVESYSDYVKIFVGNECYVHLASLKSMKETLSESCFIQVHRRFLANKSKIISVEESKIILSGNNLKELPLSRAQRKQFLEFFLNNK</sequence>
<dbReference type="Pfam" id="PF00072">
    <property type="entry name" value="Response_reg"/>
    <property type="match status" value="1"/>
</dbReference>
<dbReference type="Gene3D" id="2.40.50.1020">
    <property type="entry name" value="LytTr DNA-binding domain"/>
    <property type="match status" value="1"/>
</dbReference>
<evidence type="ECO:0000259" key="3">
    <source>
        <dbReference type="PROSITE" id="PS50930"/>
    </source>
</evidence>
<keyword evidence="5" id="KW-1185">Reference proteome</keyword>
<dbReference type="InterPro" id="IPR001789">
    <property type="entry name" value="Sig_transdc_resp-reg_receiver"/>
</dbReference>
<dbReference type="EMBL" id="CP002961">
    <property type="protein sequence ID" value="AFK02557.1"/>
    <property type="molecule type" value="Genomic_DNA"/>
</dbReference>